<feature type="compositionally biased region" description="Acidic residues" evidence="1">
    <location>
        <begin position="493"/>
        <end position="505"/>
    </location>
</feature>
<evidence type="ECO:0000313" key="3">
    <source>
        <dbReference type="Proteomes" id="UP001338125"/>
    </source>
</evidence>
<keyword evidence="3" id="KW-1185">Reference proteome</keyword>
<dbReference type="EMBL" id="JAVFKD010000014">
    <property type="protein sequence ID" value="KAK5990981.1"/>
    <property type="molecule type" value="Genomic_DNA"/>
</dbReference>
<reference evidence="2 3" key="1">
    <citation type="submission" date="2024-01" db="EMBL/GenBank/DDBJ databases">
        <title>Complete genome of Cladobotryum mycophilum ATHUM6906.</title>
        <authorList>
            <person name="Christinaki A.C."/>
            <person name="Myridakis A.I."/>
            <person name="Kouvelis V.N."/>
        </authorList>
    </citation>
    <scope>NUCLEOTIDE SEQUENCE [LARGE SCALE GENOMIC DNA]</scope>
    <source>
        <strain evidence="2 3">ATHUM6906</strain>
    </source>
</reference>
<protein>
    <submittedName>
        <fullName evidence="2">Uncharacterized protein</fullName>
    </submittedName>
</protein>
<gene>
    <name evidence="2" type="ORF">PT974_09256</name>
</gene>
<feature type="region of interest" description="Disordered" evidence="1">
    <location>
        <begin position="440"/>
        <end position="530"/>
    </location>
</feature>
<comment type="caution">
    <text evidence="2">The sequence shown here is derived from an EMBL/GenBank/DDBJ whole genome shotgun (WGS) entry which is preliminary data.</text>
</comment>
<feature type="region of interest" description="Disordered" evidence="1">
    <location>
        <begin position="337"/>
        <end position="367"/>
    </location>
</feature>
<evidence type="ECO:0000313" key="2">
    <source>
        <dbReference type="EMBL" id="KAK5990981.1"/>
    </source>
</evidence>
<feature type="compositionally biased region" description="Polar residues" evidence="1">
    <location>
        <begin position="457"/>
        <end position="472"/>
    </location>
</feature>
<dbReference type="Proteomes" id="UP001338125">
    <property type="component" value="Unassembled WGS sequence"/>
</dbReference>
<name>A0ABR0SH15_9HYPO</name>
<feature type="region of interest" description="Disordered" evidence="1">
    <location>
        <begin position="103"/>
        <end position="167"/>
    </location>
</feature>
<feature type="compositionally biased region" description="Polar residues" evidence="1">
    <location>
        <begin position="197"/>
        <end position="217"/>
    </location>
</feature>
<proteinExistence type="predicted"/>
<organism evidence="2 3">
    <name type="scientific">Cladobotryum mycophilum</name>
    <dbReference type="NCBI Taxonomy" id="491253"/>
    <lineage>
        <taxon>Eukaryota</taxon>
        <taxon>Fungi</taxon>
        <taxon>Dikarya</taxon>
        <taxon>Ascomycota</taxon>
        <taxon>Pezizomycotina</taxon>
        <taxon>Sordariomycetes</taxon>
        <taxon>Hypocreomycetidae</taxon>
        <taxon>Hypocreales</taxon>
        <taxon>Hypocreaceae</taxon>
        <taxon>Cladobotryum</taxon>
    </lineage>
</organism>
<feature type="compositionally biased region" description="Polar residues" evidence="1">
    <location>
        <begin position="252"/>
        <end position="264"/>
    </location>
</feature>
<feature type="compositionally biased region" description="Polar residues" evidence="1">
    <location>
        <begin position="337"/>
        <end position="349"/>
    </location>
</feature>
<feature type="compositionally biased region" description="Basic residues" evidence="1">
    <location>
        <begin position="444"/>
        <end position="453"/>
    </location>
</feature>
<evidence type="ECO:0000256" key="1">
    <source>
        <dbReference type="SAM" id="MobiDB-lite"/>
    </source>
</evidence>
<accession>A0ABR0SH15</accession>
<sequence length="530" mass="58228">MSPDTVSLLFPDRPIRPLPKRRLRERLSPEVAGSIKYPPSTHDNIPLFYYPPYTARNEGGPPSVESMSPVEQGRRNEPLMNASLRRNGFGLIGGIEDEAVLRSTPVTRSPPQILGRVAARPSPRLDHSRTVDPQPPPSATSSVDGYDSFENTNNKKKRKIPTAGDSALNSTHILNNEISSLAISTRAESPVSEFNGDRSQPNSSGLSGNGPYNVNNQGLSGSGRGRLSRSRNARSPLRTLPDGNSAWAGRTKASQSQLSTTGQRNSSIISNAIANAEKLPHQGQENVSLLQQHSATNKAMPASTQFTFTCESQVPGAVQWPGNPIRHGMISASSLPSATSANVNANQDSSAKDASGRSGNSRRKTRRRLEKELLVAARHRRQIAADSYYHNPPKLEDVWICEFCEYERIFGEPPRTLIRDYEIKDRRYRQEEADRKRLLEKAKAKSRKAKRNGKASTKGNHLATTSSEQMQAEQLGDVGAPPMDTGHSHSTQSEDEYEDDFDDDYSNPLPGRINDTGTTHKNIPPSRAKT</sequence>
<feature type="region of interest" description="Disordered" evidence="1">
    <location>
        <begin position="189"/>
        <end position="264"/>
    </location>
</feature>